<dbReference type="Proteomes" id="UP000619838">
    <property type="component" value="Unassembled WGS sequence"/>
</dbReference>
<dbReference type="PANTHER" id="PTHR30365">
    <property type="entry name" value="CYTOCHROME D UBIQUINOL OXIDASE"/>
    <property type="match status" value="1"/>
</dbReference>
<feature type="transmembrane region" description="Helical" evidence="12">
    <location>
        <begin position="12"/>
        <end position="33"/>
    </location>
</feature>
<keyword evidence="6 12" id="KW-0812">Transmembrane</keyword>
<keyword evidence="14" id="KW-1185">Reference proteome</keyword>
<dbReference type="EMBL" id="JADGII010000015">
    <property type="protein sequence ID" value="MBF0637270.1"/>
    <property type="molecule type" value="Genomic_DNA"/>
</dbReference>
<feature type="transmembrane region" description="Helical" evidence="12">
    <location>
        <begin position="368"/>
        <end position="387"/>
    </location>
</feature>
<dbReference type="PIRSF" id="PIRSF006446">
    <property type="entry name" value="Cyt_quinol_oxidase_1"/>
    <property type="match status" value="1"/>
</dbReference>
<keyword evidence="9 12" id="KW-1133">Transmembrane helix</keyword>
<feature type="transmembrane region" description="Helical" evidence="12">
    <location>
        <begin position="186"/>
        <end position="207"/>
    </location>
</feature>
<keyword evidence="11 12" id="KW-0472">Membrane</keyword>
<evidence type="ECO:0000256" key="2">
    <source>
        <dbReference type="ARBA" id="ARBA00009819"/>
    </source>
</evidence>
<feature type="transmembrane region" description="Helical" evidence="12">
    <location>
        <begin position="53"/>
        <end position="71"/>
    </location>
</feature>
<evidence type="ECO:0000256" key="9">
    <source>
        <dbReference type="ARBA" id="ARBA00022989"/>
    </source>
</evidence>
<feature type="transmembrane region" description="Helical" evidence="12">
    <location>
        <begin position="219"/>
        <end position="238"/>
    </location>
</feature>
<accession>A0ABR9XTX9</accession>
<evidence type="ECO:0000256" key="7">
    <source>
        <dbReference type="ARBA" id="ARBA00022723"/>
    </source>
</evidence>
<dbReference type="Pfam" id="PF01654">
    <property type="entry name" value="Cyt_bd_oxida_I"/>
    <property type="match status" value="1"/>
</dbReference>
<sequence>MDALLLARLQFALTSVFHFFFVPLTLGLSLFVAIMETAWVRTGNEMYKRLAKFWGHIFLINFAVGVVTGIVMEFQFGLNWSEYSRFVGDIFGVPLAIEALLAFFLESVFLGIWIFGWERISKKLHAATIWIVAIASNLSALWILVANSFMQHPVGYRLAEDGSRAEMVDFWALLFNPHVWVQFPHVISGGMTTAAFLVMAISIYHIMKNQGDIEPFRKSLKYGAVYGFLGTVLVTLAGHTQMQDLLKRQPMKVAAAEALWETENPASFSLFTIGNEEELRDVFSIRVPGLLSFLAFNSFEGEVKGIKDLQAEYEETYGPGNYIPPIAISYWSFRLMVGAGTLMLVTAGLALFYVLRNRYDFPQWSTKLIFWSFLLPYLGNSAGWILAEMGRQPWIVFGLLRTEEAVSPASVVSSGELMFSMTVFVLIYALLTLVDIYLIRKYAAAGLHAESTEGRN</sequence>
<keyword evidence="10 12" id="KW-0408">Iron</keyword>
<evidence type="ECO:0000256" key="6">
    <source>
        <dbReference type="ARBA" id="ARBA00022692"/>
    </source>
</evidence>
<evidence type="ECO:0000313" key="14">
    <source>
        <dbReference type="Proteomes" id="UP000619838"/>
    </source>
</evidence>
<keyword evidence="4 12" id="KW-1003">Cell membrane</keyword>
<dbReference type="InterPro" id="IPR002585">
    <property type="entry name" value="Cyt-d_ubiquinol_oxidase_su_1"/>
</dbReference>
<dbReference type="PANTHER" id="PTHR30365:SF15">
    <property type="entry name" value="CYTOCHROME BD UBIQUINOL OXIDASE SUBUNIT 1"/>
    <property type="match status" value="1"/>
</dbReference>
<comment type="similarity">
    <text evidence="2 12">Belongs to the cytochrome ubiquinol oxidase subunit 1 family.</text>
</comment>
<reference evidence="13 14" key="1">
    <citation type="journal article" date="2020" name="Microorganisms">
        <title>Simultaneous Genome Sequencing of Prosthecochloris ethylica and Desulfuromonas acetoxidans within a Syntrophic Mixture Reveals Unique Pili and Protein Interactions.</title>
        <authorList>
            <person name="Kyndt J.A."/>
            <person name="Van Beeumen J.J."/>
            <person name="Meyer T.E."/>
        </authorList>
    </citation>
    <scope>NUCLEOTIDE SEQUENCE [LARGE SCALE GENOMIC DNA]</scope>
    <source>
        <strain evidence="13 14">N3</strain>
    </source>
</reference>
<evidence type="ECO:0000256" key="12">
    <source>
        <dbReference type="PIRNR" id="PIRNR006446"/>
    </source>
</evidence>
<name>A0ABR9XTX9_9CHLB</name>
<evidence type="ECO:0000256" key="1">
    <source>
        <dbReference type="ARBA" id="ARBA00004651"/>
    </source>
</evidence>
<keyword evidence="3 12" id="KW-0813">Transport</keyword>
<feature type="transmembrane region" description="Helical" evidence="12">
    <location>
        <begin position="335"/>
        <end position="356"/>
    </location>
</feature>
<evidence type="ECO:0000256" key="10">
    <source>
        <dbReference type="ARBA" id="ARBA00023004"/>
    </source>
</evidence>
<feature type="transmembrane region" description="Helical" evidence="12">
    <location>
        <begin position="127"/>
        <end position="145"/>
    </location>
</feature>
<evidence type="ECO:0000256" key="11">
    <source>
        <dbReference type="ARBA" id="ARBA00023136"/>
    </source>
</evidence>
<protein>
    <submittedName>
        <fullName evidence="13">Cytochrome ubiquinol oxidase subunit I</fullName>
    </submittedName>
</protein>
<organism evidence="13 14">
    <name type="scientific">Prosthecochloris ethylica</name>
    <dbReference type="NCBI Taxonomy" id="2743976"/>
    <lineage>
        <taxon>Bacteria</taxon>
        <taxon>Pseudomonadati</taxon>
        <taxon>Chlorobiota</taxon>
        <taxon>Chlorobiia</taxon>
        <taxon>Chlorobiales</taxon>
        <taxon>Chlorobiaceae</taxon>
        <taxon>Prosthecochloris</taxon>
    </lineage>
</organism>
<comment type="subcellular location">
    <subcellularLocation>
        <location evidence="1">Cell membrane</location>
        <topology evidence="1">Multi-pass membrane protein</topology>
    </subcellularLocation>
</comment>
<keyword evidence="5 12" id="KW-0349">Heme</keyword>
<evidence type="ECO:0000313" key="13">
    <source>
        <dbReference type="EMBL" id="MBF0637270.1"/>
    </source>
</evidence>
<evidence type="ECO:0000256" key="3">
    <source>
        <dbReference type="ARBA" id="ARBA00022448"/>
    </source>
</evidence>
<proteinExistence type="inferred from homology"/>
<keyword evidence="7 12" id="KW-0479">Metal-binding</keyword>
<evidence type="ECO:0000256" key="5">
    <source>
        <dbReference type="ARBA" id="ARBA00022617"/>
    </source>
</evidence>
<keyword evidence="8 12" id="KW-0249">Electron transport</keyword>
<feature type="transmembrane region" description="Helical" evidence="12">
    <location>
        <begin position="417"/>
        <end position="438"/>
    </location>
</feature>
<dbReference type="RefSeq" id="WP_114608583.1">
    <property type="nucleotide sequence ID" value="NZ_JABVZQ010000019.1"/>
</dbReference>
<comment type="caution">
    <text evidence="13">The sequence shown here is derived from an EMBL/GenBank/DDBJ whole genome shotgun (WGS) entry which is preliminary data.</text>
</comment>
<evidence type="ECO:0000256" key="8">
    <source>
        <dbReference type="ARBA" id="ARBA00022982"/>
    </source>
</evidence>
<evidence type="ECO:0000256" key="4">
    <source>
        <dbReference type="ARBA" id="ARBA00022475"/>
    </source>
</evidence>
<feature type="transmembrane region" description="Helical" evidence="12">
    <location>
        <begin position="91"/>
        <end position="115"/>
    </location>
</feature>
<gene>
    <name evidence="13" type="ORF">INT08_08810</name>
</gene>